<dbReference type="EMBL" id="KV417324">
    <property type="protein sequence ID" value="KZO91361.1"/>
    <property type="molecule type" value="Genomic_DNA"/>
</dbReference>
<dbReference type="PROSITE" id="PS50018">
    <property type="entry name" value="RAS_GTPASE_ACTIV_2"/>
    <property type="match status" value="1"/>
</dbReference>
<name>A0A167H8R1_CALVF</name>
<organism evidence="2 3">
    <name type="scientific">Calocera viscosa (strain TUFC12733)</name>
    <dbReference type="NCBI Taxonomy" id="1330018"/>
    <lineage>
        <taxon>Eukaryota</taxon>
        <taxon>Fungi</taxon>
        <taxon>Dikarya</taxon>
        <taxon>Basidiomycota</taxon>
        <taxon>Agaricomycotina</taxon>
        <taxon>Dacrymycetes</taxon>
        <taxon>Dacrymycetales</taxon>
        <taxon>Dacrymycetaceae</taxon>
        <taxon>Calocera</taxon>
    </lineage>
</organism>
<dbReference type="GO" id="GO:0005096">
    <property type="term" value="F:GTPase activator activity"/>
    <property type="evidence" value="ECO:0007669"/>
    <property type="project" value="TreeGrafter"/>
</dbReference>
<dbReference type="Gene3D" id="1.10.506.10">
    <property type="entry name" value="GTPase Activation - p120gap, domain 1"/>
    <property type="match status" value="1"/>
</dbReference>
<dbReference type="InterPro" id="IPR001936">
    <property type="entry name" value="RasGAP_dom"/>
</dbReference>
<accession>A0A167H8R1</accession>
<reference evidence="2 3" key="1">
    <citation type="journal article" date="2016" name="Mol. Biol. Evol.">
        <title>Comparative Genomics of Early-Diverging Mushroom-Forming Fungi Provides Insights into the Origins of Lignocellulose Decay Capabilities.</title>
        <authorList>
            <person name="Nagy L.G."/>
            <person name="Riley R."/>
            <person name="Tritt A."/>
            <person name="Adam C."/>
            <person name="Daum C."/>
            <person name="Floudas D."/>
            <person name="Sun H."/>
            <person name="Yadav J.S."/>
            <person name="Pangilinan J."/>
            <person name="Larsson K.H."/>
            <person name="Matsuura K."/>
            <person name="Barry K."/>
            <person name="Labutti K."/>
            <person name="Kuo R."/>
            <person name="Ohm R.A."/>
            <person name="Bhattacharya S.S."/>
            <person name="Shirouzu T."/>
            <person name="Yoshinaga Y."/>
            <person name="Martin F.M."/>
            <person name="Grigoriev I.V."/>
            <person name="Hibbett D.S."/>
        </authorList>
    </citation>
    <scope>NUCLEOTIDE SEQUENCE [LARGE SCALE GENOMIC DNA]</scope>
    <source>
        <strain evidence="2 3">TUFC12733</strain>
    </source>
</reference>
<dbReference type="AlphaFoldDB" id="A0A167H8R1"/>
<dbReference type="STRING" id="1330018.A0A167H8R1"/>
<dbReference type="GO" id="GO:1903479">
    <property type="term" value="P:mitotic actomyosin contractile ring assembly actin filament organization"/>
    <property type="evidence" value="ECO:0007669"/>
    <property type="project" value="TreeGrafter"/>
</dbReference>
<dbReference type="PANTHER" id="PTHR14149">
    <property type="entry name" value="RAS GTPASE-ACTIVATING PROTEIN WITH IQ MOTIF"/>
    <property type="match status" value="1"/>
</dbReference>
<dbReference type="PANTHER" id="PTHR14149:SF14">
    <property type="entry name" value="CALPONIN-HOMOLOGY (CH) DOMAIN-CONTAINING PROTEIN"/>
    <property type="match status" value="1"/>
</dbReference>
<dbReference type="SUPFAM" id="SSF48350">
    <property type="entry name" value="GTPase activation domain, GAP"/>
    <property type="match status" value="1"/>
</dbReference>
<dbReference type="GO" id="GO:0051015">
    <property type="term" value="F:actin filament binding"/>
    <property type="evidence" value="ECO:0007669"/>
    <property type="project" value="TreeGrafter"/>
</dbReference>
<feature type="domain" description="Ras-GAP" evidence="1">
    <location>
        <begin position="83"/>
        <end position="310"/>
    </location>
</feature>
<dbReference type="GO" id="GO:0005516">
    <property type="term" value="F:calmodulin binding"/>
    <property type="evidence" value="ECO:0007669"/>
    <property type="project" value="TreeGrafter"/>
</dbReference>
<dbReference type="Pfam" id="PF00616">
    <property type="entry name" value="RasGAP"/>
    <property type="match status" value="1"/>
</dbReference>
<dbReference type="OrthoDB" id="775356at2759"/>
<dbReference type="Proteomes" id="UP000076738">
    <property type="component" value="Unassembled WGS sequence"/>
</dbReference>
<evidence type="ECO:0000313" key="3">
    <source>
        <dbReference type="Proteomes" id="UP000076738"/>
    </source>
</evidence>
<evidence type="ECO:0000313" key="2">
    <source>
        <dbReference type="EMBL" id="KZO91361.1"/>
    </source>
</evidence>
<dbReference type="InterPro" id="IPR008936">
    <property type="entry name" value="Rho_GTPase_activation_prot"/>
</dbReference>
<evidence type="ECO:0000259" key="1">
    <source>
        <dbReference type="PROSITE" id="PS50018"/>
    </source>
</evidence>
<proteinExistence type="predicted"/>
<keyword evidence="3" id="KW-1185">Reference proteome</keyword>
<dbReference type="GO" id="GO:0110085">
    <property type="term" value="C:mitotic actomyosin contractile ring"/>
    <property type="evidence" value="ECO:0007669"/>
    <property type="project" value="TreeGrafter"/>
</dbReference>
<gene>
    <name evidence="2" type="ORF">CALVIDRAFT_347994</name>
</gene>
<sequence>MKSVEELVKARQWGLDNASHPSRAAVLAADGDAFAGSNTLDMATKRKLGLYQRLVCLLGEYLARLFFRMSRVELAEKAKRTVEQVTLTVFGYGQRREEYLMLKSFQHGISEEVRSAPTIADLVESHPLFLSIALQYVRPKQVSWLREILRTLVEEVFGQPAFKLETDPVVIYRAVISAEGMRSGSSSGKPIVATFEEAAFDPHTRAEYIRHLQTLRHLTEQLVNVVFGSVRKMPHGITSIVGDSVAGIKVEFPNQADAVYAAGVGRLLYLRFLHPAIVAADTFDMVPNTIGAEAGESLPEVAKIMTPIASSYSDGDGVSAPLKTAVLPPTTITESDEEDGDDHALDTADLQDSNPVQLHSAHGSALLEGTKQESSLDDSEEDSPAIVTLNTSRLEDEEDESDAPLPHYIVDERSPKEHRIEPVATEQAHAAVNPPNEVDIAHGSGEQHSPDPVCFRSIIITISLNEYPGHRT</sequence>
<protein>
    <submittedName>
        <fullName evidence="2">Rho GTPase activation protein</fullName>
    </submittedName>
</protein>